<feature type="signal peptide" evidence="1">
    <location>
        <begin position="1"/>
        <end position="25"/>
    </location>
</feature>
<gene>
    <name evidence="2" type="ORF">LX66_2605</name>
</gene>
<evidence type="ECO:0000313" key="3">
    <source>
        <dbReference type="Proteomes" id="UP000316778"/>
    </source>
</evidence>
<feature type="chain" id="PRO_5022114948" description="GLPGLI family protein" evidence="1">
    <location>
        <begin position="26"/>
        <end position="201"/>
    </location>
</feature>
<evidence type="ECO:0000256" key="1">
    <source>
        <dbReference type="SAM" id="SignalP"/>
    </source>
</evidence>
<organism evidence="2 3">
    <name type="scientific">Chitinophaga japonensis</name>
    <name type="common">Flexibacter japonensis</name>
    <dbReference type="NCBI Taxonomy" id="104662"/>
    <lineage>
        <taxon>Bacteria</taxon>
        <taxon>Pseudomonadati</taxon>
        <taxon>Bacteroidota</taxon>
        <taxon>Chitinophagia</taxon>
        <taxon>Chitinophagales</taxon>
        <taxon>Chitinophagaceae</taxon>
        <taxon>Chitinophaga</taxon>
    </lineage>
</organism>
<dbReference type="EMBL" id="VLLG01000003">
    <property type="protein sequence ID" value="TWI88520.1"/>
    <property type="molecule type" value="Genomic_DNA"/>
</dbReference>
<dbReference type="PROSITE" id="PS51257">
    <property type="entry name" value="PROKAR_LIPOPROTEIN"/>
    <property type="match status" value="1"/>
</dbReference>
<evidence type="ECO:0000313" key="2">
    <source>
        <dbReference type="EMBL" id="TWI88520.1"/>
    </source>
</evidence>
<keyword evidence="1" id="KW-0732">Signal</keyword>
<comment type="caution">
    <text evidence="2">The sequence shown here is derived from an EMBL/GenBank/DDBJ whole genome shotgun (WGS) entry which is preliminary data.</text>
</comment>
<dbReference type="OrthoDB" id="1151160at2"/>
<dbReference type="RefSeq" id="WP_145714022.1">
    <property type="nucleotide sequence ID" value="NZ_BAAAFY010000001.1"/>
</dbReference>
<accession>A0A562T686</accession>
<proteinExistence type="predicted"/>
<reference evidence="2 3" key="1">
    <citation type="journal article" date="2013" name="Stand. Genomic Sci.">
        <title>Genomic Encyclopedia of Type Strains, Phase I: The one thousand microbial genomes (KMG-I) project.</title>
        <authorList>
            <person name="Kyrpides N.C."/>
            <person name="Woyke T."/>
            <person name="Eisen J.A."/>
            <person name="Garrity G."/>
            <person name="Lilburn T.G."/>
            <person name="Beck B.J."/>
            <person name="Whitman W.B."/>
            <person name="Hugenholtz P."/>
            <person name="Klenk H.P."/>
        </authorList>
    </citation>
    <scope>NUCLEOTIDE SEQUENCE [LARGE SCALE GENOMIC DNA]</scope>
    <source>
        <strain evidence="2 3">DSM 13484</strain>
    </source>
</reference>
<sequence length="201" mass="22410">MKLIPMMAGALLAAFSCTLSLSVSAQRLKLTTGNLDVLEGQTEINTEFTYENLKVGKFDQEDEYIRQKTEEYNKKEAGRGDTWAKAWKDDRAARYEPKFIELFNDNGDLKAGHQPNAKYTLIFKTSFIEPGFNVGVWRKNASMNGEVWIVETAHPGKPLAKIAVDKAQGRIFGGFDFDTGVRIAEAYADAGKALGKFISKK</sequence>
<evidence type="ECO:0008006" key="4">
    <source>
        <dbReference type="Google" id="ProtNLM"/>
    </source>
</evidence>
<dbReference type="AlphaFoldDB" id="A0A562T686"/>
<dbReference type="Proteomes" id="UP000316778">
    <property type="component" value="Unassembled WGS sequence"/>
</dbReference>
<protein>
    <recommendedName>
        <fullName evidence="4">GLPGLI family protein</fullName>
    </recommendedName>
</protein>
<keyword evidence="3" id="KW-1185">Reference proteome</keyword>
<name>A0A562T686_CHIJA</name>